<proteinExistence type="inferred from homology"/>
<dbReference type="AlphaFoldDB" id="A0A2S5GBK2"/>
<evidence type="ECO:0000256" key="6">
    <source>
        <dbReference type="ARBA" id="ARBA00023136"/>
    </source>
</evidence>
<evidence type="ECO:0000259" key="9">
    <source>
        <dbReference type="Pfam" id="PF13807"/>
    </source>
</evidence>
<dbReference type="Proteomes" id="UP000239047">
    <property type="component" value="Unassembled WGS sequence"/>
</dbReference>
<comment type="caution">
    <text evidence="10">The sequence shown here is derived from an EMBL/GenBank/DDBJ whole genome shotgun (WGS) entry which is preliminary data.</text>
</comment>
<evidence type="ECO:0000313" key="11">
    <source>
        <dbReference type="Proteomes" id="UP000239047"/>
    </source>
</evidence>
<evidence type="ECO:0000256" key="2">
    <source>
        <dbReference type="ARBA" id="ARBA00006683"/>
    </source>
</evidence>
<feature type="transmembrane region" description="Helical" evidence="7">
    <location>
        <begin position="21"/>
        <end position="40"/>
    </location>
</feature>
<feature type="domain" description="Tyrosine-protein kinase G-rich" evidence="9">
    <location>
        <begin position="142"/>
        <end position="194"/>
    </location>
</feature>
<evidence type="ECO:0000256" key="7">
    <source>
        <dbReference type="SAM" id="Phobius"/>
    </source>
</evidence>
<gene>
    <name evidence="10" type="ORF">C4B60_12000</name>
</gene>
<dbReference type="InterPro" id="IPR050445">
    <property type="entry name" value="Bact_polysacc_biosynth/exp"/>
</dbReference>
<keyword evidence="11" id="KW-1185">Reference proteome</keyword>
<feature type="domain" description="Polysaccharide chain length determinant N-terminal" evidence="8">
    <location>
        <begin position="3"/>
        <end position="93"/>
    </location>
</feature>
<evidence type="ECO:0000313" key="10">
    <source>
        <dbReference type="EMBL" id="PPA70295.1"/>
    </source>
</evidence>
<evidence type="ECO:0000256" key="3">
    <source>
        <dbReference type="ARBA" id="ARBA00022475"/>
    </source>
</evidence>
<dbReference type="InterPro" id="IPR003856">
    <property type="entry name" value="LPS_length_determ_N"/>
</dbReference>
<keyword evidence="3" id="KW-1003">Cell membrane</keyword>
<name>A0A2S5GBK2_9BACL</name>
<comment type="subcellular location">
    <subcellularLocation>
        <location evidence="1">Cell membrane</location>
        <topology evidence="1">Multi-pass membrane protein</topology>
    </subcellularLocation>
</comment>
<evidence type="ECO:0000256" key="4">
    <source>
        <dbReference type="ARBA" id="ARBA00022692"/>
    </source>
</evidence>
<dbReference type="Pfam" id="PF13807">
    <property type="entry name" value="GNVR"/>
    <property type="match status" value="1"/>
</dbReference>
<evidence type="ECO:0000256" key="5">
    <source>
        <dbReference type="ARBA" id="ARBA00022989"/>
    </source>
</evidence>
<organism evidence="10 11">
    <name type="scientific">Jeotgalibacillus proteolyticus</name>
    <dbReference type="NCBI Taxonomy" id="2082395"/>
    <lineage>
        <taxon>Bacteria</taxon>
        <taxon>Bacillati</taxon>
        <taxon>Bacillota</taxon>
        <taxon>Bacilli</taxon>
        <taxon>Bacillales</taxon>
        <taxon>Caryophanaceae</taxon>
        <taxon>Jeotgalibacillus</taxon>
    </lineage>
</organism>
<dbReference type="RefSeq" id="WP_104058245.1">
    <property type="nucleotide sequence ID" value="NZ_PREZ01000004.1"/>
</dbReference>
<comment type="similarity">
    <text evidence="2">Belongs to the CpsC/CapA family.</text>
</comment>
<dbReference type="InterPro" id="IPR032807">
    <property type="entry name" value="GNVR"/>
</dbReference>
<dbReference type="Pfam" id="PF02706">
    <property type="entry name" value="Wzz"/>
    <property type="match status" value="1"/>
</dbReference>
<dbReference type="PANTHER" id="PTHR32309">
    <property type="entry name" value="TYROSINE-PROTEIN KINASE"/>
    <property type="match status" value="1"/>
</dbReference>
<dbReference type="PANTHER" id="PTHR32309:SF13">
    <property type="entry name" value="FERRIC ENTEROBACTIN TRANSPORT PROTEIN FEPE"/>
    <property type="match status" value="1"/>
</dbReference>
<dbReference type="GO" id="GO:0005886">
    <property type="term" value="C:plasma membrane"/>
    <property type="evidence" value="ECO:0007669"/>
    <property type="project" value="UniProtKB-SubCell"/>
</dbReference>
<sequence length="248" mass="27028">MEETISLKELFNTLKKRMAMIITITLLAVSISALVSYFLITPVYQSTTQLLVNQEQTEQPNLNVSDIQANLQLINTYNVIIKSARILDKVSDEMDGQFTAGQLNEKITVQTERDSQVVNLSVQDPDPYVAADIANKTAAVFQEDVVGLMSVDNVNVLTPAVVTPSQSPVSPQPFLNMAIALVVGLMVGVGVAFLLEYLDNTIKTEQDIEKTLDLPILGVIGQITDLPSGDISPGRSQATEVRSERYGS</sequence>
<evidence type="ECO:0000259" key="8">
    <source>
        <dbReference type="Pfam" id="PF02706"/>
    </source>
</evidence>
<dbReference type="EMBL" id="PREZ01000004">
    <property type="protein sequence ID" value="PPA70295.1"/>
    <property type="molecule type" value="Genomic_DNA"/>
</dbReference>
<evidence type="ECO:0000256" key="1">
    <source>
        <dbReference type="ARBA" id="ARBA00004651"/>
    </source>
</evidence>
<reference evidence="10 11" key="1">
    <citation type="submission" date="2018-02" db="EMBL/GenBank/DDBJ databases">
        <title>Jeotgalibacillus proteolyticum sp. nov. a protease producing bacterium isolated from ocean sediments of Laizhou Bay.</title>
        <authorList>
            <person name="Li Y."/>
        </authorList>
    </citation>
    <scope>NUCLEOTIDE SEQUENCE [LARGE SCALE GENOMIC DNA]</scope>
    <source>
        <strain evidence="10 11">22-7</strain>
    </source>
</reference>
<dbReference type="OrthoDB" id="2360475at2"/>
<keyword evidence="5 7" id="KW-1133">Transmembrane helix</keyword>
<feature type="transmembrane region" description="Helical" evidence="7">
    <location>
        <begin position="174"/>
        <end position="195"/>
    </location>
</feature>
<keyword evidence="6 7" id="KW-0472">Membrane</keyword>
<dbReference type="GO" id="GO:0004713">
    <property type="term" value="F:protein tyrosine kinase activity"/>
    <property type="evidence" value="ECO:0007669"/>
    <property type="project" value="TreeGrafter"/>
</dbReference>
<accession>A0A2S5GBK2</accession>
<keyword evidence="4 7" id="KW-0812">Transmembrane</keyword>
<protein>
    <submittedName>
        <fullName evidence="10">Capsular biosynthesis protein</fullName>
    </submittedName>
</protein>